<evidence type="ECO:0000313" key="5">
    <source>
        <dbReference type="Proteomes" id="UP000822688"/>
    </source>
</evidence>
<dbReference type="GO" id="GO:0006281">
    <property type="term" value="P:DNA repair"/>
    <property type="evidence" value="ECO:0007669"/>
    <property type="project" value="InterPro"/>
</dbReference>
<dbReference type="PANTHER" id="PTHR47058">
    <property type="entry name" value="REPLICATION PROTEIN A 14 KDA SUBUNIT A-RELATED"/>
    <property type="match status" value="1"/>
</dbReference>
<evidence type="ECO:0008006" key="6">
    <source>
        <dbReference type="Google" id="ProtNLM"/>
    </source>
</evidence>
<dbReference type="GO" id="GO:0031981">
    <property type="term" value="C:nuclear lumen"/>
    <property type="evidence" value="ECO:0007669"/>
    <property type="project" value="UniProtKB-ARBA"/>
</dbReference>
<dbReference type="GO" id="GO:0006260">
    <property type="term" value="P:DNA replication"/>
    <property type="evidence" value="ECO:0007669"/>
    <property type="project" value="InterPro"/>
</dbReference>
<dbReference type="EMBL" id="CM026430">
    <property type="protein sequence ID" value="KAG0561285.1"/>
    <property type="molecule type" value="Genomic_DNA"/>
</dbReference>
<accession>A0A8T0GS81</accession>
<dbReference type="GO" id="GO:0006310">
    <property type="term" value="P:DNA recombination"/>
    <property type="evidence" value="ECO:0007669"/>
    <property type="project" value="InterPro"/>
</dbReference>
<dbReference type="Proteomes" id="UP000822688">
    <property type="component" value="Chromosome 9"/>
</dbReference>
<dbReference type="Gene3D" id="2.40.50.140">
    <property type="entry name" value="Nucleic acid-binding proteins"/>
    <property type="match status" value="1"/>
</dbReference>
<organism evidence="4 5">
    <name type="scientific">Ceratodon purpureus</name>
    <name type="common">Fire moss</name>
    <name type="synonym">Dicranum purpureum</name>
    <dbReference type="NCBI Taxonomy" id="3225"/>
    <lineage>
        <taxon>Eukaryota</taxon>
        <taxon>Viridiplantae</taxon>
        <taxon>Streptophyta</taxon>
        <taxon>Embryophyta</taxon>
        <taxon>Bryophyta</taxon>
        <taxon>Bryophytina</taxon>
        <taxon>Bryopsida</taxon>
        <taxon>Dicranidae</taxon>
        <taxon>Pseudoditrichales</taxon>
        <taxon>Ditrichaceae</taxon>
        <taxon>Ceratodon</taxon>
    </lineage>
</organism>
<proteinExistence type="inferred from homology"/>
<comment type="subcellular location">
    <subcellularLocation>
        <location evidence="1">Nucleus</location>
    </subcellularLocation>
</comment>
<comment type="similarity">
    <text evidence="2">Belongs to the replication factor A protein 3 family.</text>
</comment>
<dbReference type="InterPro" id="IPR013970">
    <property type="entry name" value="Rfa2"/>
</dbReference>
<dbReference type="PANTHER" id="PTHR47058:SF3">
    <property type="entry name" value="REPLICATION PROTEIN A 14 KDA SUBUNIT A-RELATED"/>
    <property type="match status" value="1"/>
</dbReference>
<reference evidence="4" key="1">
    <citation type="submission" date="2020-06" db="EMBL/GenBank/DDBJ databases">
        <title>WGS assembly of Ceratodon purpureus strain R40.</title>
        <authorList>
            <person name="Carey S.B."/>
            <person name="Jenkins J."/>
            <person name="Shu S."/>
            <person name="Lovell J.T."/>
            <person name="Sreedasyam A."/>
            <person name="Maumus F."/>
            <person name="Tiley G.P."/>
            <person name="Fernandez-Pozo N."/>
            <person name="Barry K."/>
            <person name="Chen C."/>
            <person name="Wang M."/>
            <person name="Lipzen A."/>
            <person name="Daum C."/>
            <person name="Saski C.A."/>
            <person name="Payton A.C."/>
            <person name="Mcbreen J.C."/>
            <person name="Conrad R.E."/>
            <person name="Kollar L.M."/>
            <person name="Olsson S."/>
            <person name="Huttunen S."/>
            <person name="Landis J.B."/>
            <person name="Wickett N.J."/>
            <person name="Johnson M.G."/>
            <person name="Rensing S.A."/>
            <person name="Grimwood J."/>
            <person name="Schmutz J."/>
            <person name="Mcdaniel S.F."/>
        </authorList>
    </citation>
    <scope>NUCLEOTIDE SEQUENCE</scope>
    <source>
        <strain evidence="4">R40</strain>
    </source>
</reference>
<evidence type="ECO:0000256" key="3">
    <source>
        <dbReference type="ARBA" id="ARBA00023242"/>
    </source>
</evidence>
<dbReference type="AlphaFoldDB" id="A0A8T0GS81"/>
<dbReference type="InterPro" id="IPR012340">
    <property type="entry name" value="NA-bd_OB-fold"/>
</dbReference>
<protein>
    <recommendedName>
        <fullName evidence="6">Replication factor A protein 3</fullName>
    </recommendedName>
</protein>
<comment type="caution">
    <text evidence="4">The sequence shown here is derived from an EMBL/GenBank/DDBJ whole genome shotgun (WGS) entry which is preliminary data.</text>
</comment>
<name>A0A8T0GS81_CERPU</name>
<gene>
    <name evidence="4" type="ORF">KC19_9G051800</name>
</gene>
<keyword evidence="5" id="KW-1185">Reference proteome</keyword>
<evidence type="ECO:0000313" key="4">
    <source>
        <dbReference type="EMBL" id="KAG0561285.1"/>
    </source>
</evidence>
<dbReference type="SUPFAM" id="SSF50249">
    <property type="entry name" value="Nucleic acid-binding proteins"/>
    <property type="match status" value="1"/>
</dbReference>
<keyword evidence="3" id="KW-0539">Nucleus</keyword>
<evidence type="ECO:0000256" key="2">
    <source>
        <dbReference type="ARBA" id="ARBA00009761"/>
    </source>
</evidence>
<evidence type="ECO:0000256" key="1">
    <source>
        <dbReference type="ARBA" id="ARBA00004123"/>
    </source>
</evidence>
<sequence length="109" mass="12018">MADISNPRPMVNSKLLKNYMGRRVTTVVKVTRVEGGNVMGELPDGVPITVRQAPQHVAAQAQFVEVIGVVEGDRTLRAETLTSFGDNFDMTTYNELCQLSGTENRECFV</sequence>
<dbReference type="Pfam" id="PF08661">
    <property type="entry name" value="Rep_fac-A_3"/>
    <property type="match status" value="1"/>
</dbReference>
<dbReference type="GO" id="GO:0003677">
    <property type="term" value="F:DNA binding"/>
    <property type="evidence" value="ECO:0007669"/>
    <property type="project" value="InterPro"/>
</dbReference>